<comment type="subunit">
    <text evidence="5">Part of the 50S ribosomal subunit; part of the 5S rRNA/L5/L18/L25 subcomplex. Contacts the 5S rRNA. Binds to the 5S rRNA independently of L5 and L18.</text>
</comment>
<dbReference type="GO" id="GO:0006412">
    <property type="term" value="P:translation"/>
    <property type="evidence" value="ECO:0007669"/>
    <property type="project" value="UniProtKB-UniRule"/>
</dbReference>
<evidence type="ECO:0000259" key="7">
    <source>
        <dbReference type="Pfam" id="PF01386"/>
    </source>
</evidence>
<dbReference type="InterPro" id="IPR020056">
    <property type="entry name" value="Rbsml_bL25/Gln-tRNA_synth_N"/>
</dbReference>
<evidence type="ECO:0000259" key="8">
    <source>
        <dbReference type="Pfam" id="PF14693"/>
    </source>
</evidence>
<organism evidence="9 10">
    <name type="scientific">Rubripirellula tenax</name>
    <dbReference type="NCBI Taxonomy" id="2528015"/>
    <lineage>
        <taxon>Bacteria</taxon>
        <taxon>Pseudomonadati</taxon>
        <taxon>Planctomycetota</taxon>
        <taxon>Planctomycetia</taxon>
        <taxon>Pirellulales</taxon>
        <taxon>Pirellulaceae</taxon>
        <taxon>Rubripirellula</taxon>
    </lineage>
</organism>
<keyword evidence="2 5" id="KW-0694">RNA-binding</keyword>
<protein>
    <recommendedName>
        <fullName evidence="5">Large ribosomal subunit protein bL25</fullName>
    </recommendedName>
    <alternativeName>
        <fullName evidence="5">General stress protein CTC</fullName>
    </alternativeName>
</protein>
<dbReference type="InterPro" id="IPR037121">
    <property type="entry name" value="Ribosomal_bL25_C"/>
</dbReference>
<name>A0A5C6FEY5_9BACT</name>
<evidence type="ECO:0000313" key="10">
    <source>
        <dbReference type="Proteomes" id="UP000318288"/>
    </source>
</evidence>
<sequence>MADVFQVETRNEVGSAATRRLRRTGMIPAVLYGHGEANKHLAIPEAQVRTLLRHHGKMVELAGDCKETALVSDVHWDPMGIDVLHLDLVRVNLKELVEVTIPIRVHGECVGVRDGGMLLENFHEVEIRCPAGSIPENIGLDVTELAMGAHLTAADLEMPSGAELVTPGDTVVCHVEEPRKSADSDEAEMNMGAEPEVIAKGGEKDEE</sequence>
<dbReference type="AlphaFoldDB" id="A0A5C6FEY5"/>
<dbReference type="InterPro" id="IPR029751">
    <property type="entry name" value="Ribosomal_L25_dom"/>
</dbReference>
<evidence type="ECO:0000256" key="1">
    <source>
        <dbReference type="ARBA" id="ARBA00022730"/>
    </source>
</evidence>
<dbReference type="GO" id="GO:0003735">
    <property type="term" value="F:structural constituent of ribosome"/>
    <property type="evidence" value="ECO:0007669"/>
    <property type="project" value="InterPro"/>
</dbReference>
<comment type="similarity">
    <text evidence="5">Belongs to the bacterial ribosomal protein bL25 family. CTC subfamily.</text>
</comment>
<feature type="region of interest" description="Disordered" evidence="6">
    <location>
        <begin position="178"/>
        <end position="207"/>
    </location>
</feature>
<evidence type="ECO:0000256" key="5">
    <source>
        <dbReference type="HAMAP-Rule" id="MF_01334"/>
    </source>
</evidence>
<feature type="domain" description="Large ribosomal subunit protein bL25 beta" evidence="8">
    <location>
        <begin position="97"/>
        <end position="179"/>
    </location>
</feature>
<dbReference type="CDD" id="cd00495">
    <property type="entry name" value="Ribosomal_L25_TL5_CTC"/>
    <property type="match status" value="1"/>
</dbReference>
<accession>A0A5C6FEY5</accession>
<dbReference type="InterPro" id="IPR020057">
    <property type="entry name" value="Ribosomal_bL25_b-dom"/>
</dbReference>
<dbReference type="Proteomes" id="UP000318288">
    <property type="component" value="Unassembled WGS sequence"/>
</dbReference>
<dbReference type="RefSeq" id="WP_146456789.1">
    <property type="nucleotide sequence ID" value="NZ_SJPW01000002.1"/>
</dbReference>
<dbReference type="Gene3D" id="2.40.240.10">
    <property type="entry name" value="Ribosomal Protein L25, Chain P"/>
    <property type="match status" value="1"/>
</dbReference>
<dbReference type="PANTHER" id="PTHR33284:SF1">
    <property type="entry name" value="RIBOSOMAL PROTEIN L25_GLN-TRNA SYNTHETASE, ANTI-CODON-BINDING DOMAIN-CONTAINING PROTEIN"/>
    <property type="match status" value="1"/>
</dbReference>
<evidence type="ECO:0000256" key="3">
    <source>
        <dbReference type="ARBA" id="ARBA00022980"/>
    </source>
</evidence>
<keyword evidence="4 5" id="KW-0687">Ribonucleoprotein</keyword>
<comment type="function">
    <text evidence="5">This is one of the proteins that binds to the 5S RNA in the ribosome where it forms part of the central protuberance.</text>
</comment>
<dbReference type="Gene3D" id="2.170.120.20">
    <property type="entry name" value="Ribosomal protein L25, beta domain"/>
    <property type="match status" value="1"/>
</dbReference>
<dbReference type="HAMAP" id="MF_01334">
    <property type="entry name" value="Ribosomal_bL25_CTC"/>
    <property type="match status" value="1"/>
</dbReference>
<dbReference type="SUPFAM" id="SSF50715">
    <property type="entry name" value="Ribosomal protein L25-like"/>
    <property type="match status" value="1"/>
</dbReference>
<dbReference type="OrthoDB" id="9790002at2"/>
<dbReference type="InterPro" id="IPR011035">
    <property type="entry name" value="Ribosomal_bL25/Gln-tRNA_synth"/>
</dbReference>
<keyword evidence="3 5" id="KW-0689">Ribosomal protein</keyword>
<dbReference type="Pfam" id="PF14693">
    <property type="entry name" value="Ribosomal_TL5_C"/>
    <property type="match status" value="1"/>
</dbReference>
<feature type="domain" description="Large ribosomal subunit protein bL25 L25" evidence="7">
    <location>
        <begin position="6"/>
        <end position="88"/>
    </location>
</feature>
<dbReference type="Pfam" id="PF01386">
    <property type="entry name" value="Ribosomal_L25p"/>
    <property type="match status" value="1"/>
</dbReference>
<dbReference type="PANTHER" id="PTHR33284">
    <property type="entry name" value="RIBOSOMAL PROTEIN L25/GLN-TRNA SYNTHETASE, ANTI-CODON-BINDING DOMAIN-CONTAINING PROTEIN"/>
    <property type="match status" value="1"/>
</dbReference>
<evidence type="ECO:0000313" key="9">
    <source>
        <dbReference type="EMBL" id="TWU59287.1"/>
    </source>
</evidence>
<keyword evidence="10" id="KW-1185">Reference proteome</keyword>
<comment type="caution">
    <text evidence="9">The sequence shown here is derived from an EMBL/GenBank/DDBJ whole genome shotgun (WGS) entry which is preliminary data.</text>
</comment>
<dbReference type="InterPro" id="IPR001021">
    <property type="entry name" value="Ribosomal_bL25_long"/>
</dbReference>
<evidence type="ECO:0000256" key="2">
    <source>
        <dbReference type="ARBA" id="ARBA00022884"/>
    </source>
</evidence>
<gene>
    <name evidence="5 9" type="primary">ctc</name>
    <name evidence="5" type="synonym">rplY</name>
    <name evidence="9" type="ORF">Poly51_20740</name>
</gene>
<proteinExistence type="inferred from homology"/>
<dbReference type="EMBL" id="SJPW01000002">
    <property type="protein sequence ID" value="TWU59287.1"/>
    <property type="molecule type" value="Genomic_DNA"/>
</dbReference>
<keyword evidence="1 5" id="KW-0699">rRNA-binding</keyword>
<evidence type="ECO:0000256" key="4">
    <source>
        <dbReference type="ARBA" id="ARBA00023274"/>
    </source>
</evidence>
<dbReference type="NCBIfam" id="TIGR00731">
    <property type="entry name" value="bL25_bact_ctc"/>
    <property type="match status" value="1"/>
</dbReference>
<dbReference type="InterPro" id="IPR020930">
    <property type="entry name" value="Ribosomal_uL5_bac-type"/>
</dbReference>
<reference evidence="9 10" key="1">
    <citation type="submission" date="2019-02" db="EMBL/GenBank/DDBJ databases">
        <title>Deep-cultivation of Planctomycetes and their phenomic and genomic characterization uncovers novel biology.</title>
        <authorList>
            <person name="Wiegand S."/>
            <person name="Jogler M."/>
            <person name="Boedeker C."/>
            <person name="Pinto D."/>
            <person name="Vollmers J."/>
            <person name="Rivas-Marin E."/>
            <person name="Kohn T."/>
            <person name="Peeters S.H."/>
            <person name="Heuer A."/>
            <person name="Rast P."/>
            <person name="Oberbeckmann S."/>
            <person name="Bunk B."/>
            <person name="Jeske O."/>
            <person name="Meyerdierks A."/>
            <person name="Storesund J.E."/>
            <person name="Kallscheuer N."/>
            <person name="Luecker S."/>
            <person name="Lage O.M."/>
            <person name="Pohl T."/>
            <person name="Merkel B.J."/>
            <person name="Hornburger P."/>
            <person name="Mueller R.-W."/>
            <person name="Bruemmer F."/>
            <person name="Labrenz M."/>
            <person name="Spormann A.M."/>
            <person name="Op Den Camp H."/>
            <person name="Overmann J."/>
            <person name="Amann R."/>
            <person name="Jetten M.S.M."/>
            <person name="Mascher T."/>
            <person name="Medema M.H."/>
            <person name="Devos D.P."/>
            <person name="Kaster A.-K."/>
            <person name="Ovreas L."/>
            <person name="Rohde M."/>
            <person name="Galperin M.Y."/>
            <person name="Jogler C."/>
        </authorList>
    </citation>
    <scope>NUCLEOTIDE SEQUENCE [LARGE SCALE GENOMIC DNA]</scope>
    <source>
        <strain evidence="9 10">Poly51</strain>
    </source>
</reference>
<dbReference type="GO" id="GO:0022625">
    <property type="term" value="C:cytosolic large ribosomal subunit"/>
    <property type="evidence" value="ECO:0007669"/>
    <property type="project" value="TreeGrafter"/>
</dbReference>
<evidence type="ECO:0000256" key="6">
    <source>
        <dbReference type="SAM" id="MobiDB-lite"/>
    </source>
</evidence>
<dbReference type="GO" id="GO:0008097">
    <property type="term" value="F:5S rRNA binding"/>
    <property type="evidence" value="ECO:0007669"/>
    <property type="project" value="InterPro"/>
</dbReference>